<organism evidence="1 2">
    <name type="scientific">Streptomyces albiaxialis</name>
    <dbReference type="NCBI Taxonomy" id="329523"/>
    <lineage>
        <taxon>Bacteria</taxon>
        <taxon>Bacillati</taxon>
        <taxon>Actinomycetota</taxon>
        <taxon>Actinomycetes</taxon>
        <taxon>Kitasatosporales</taxon>
        <taxon>Streptomycetaceae</taxon>
        <taxon>Streptomyces</taxon>
    </lineage>
</organism>
<sequence>MTQETGTAEALVGHEVPRAAEEDLVETLAGYGLALRTRRVLAHRGPSELQWAVLIALPLHGFLTGLGTEAVKDAYAGLKGLVRRVLRSGAAAAEGEPALESRPLVLQDAASGLRVVLEADLPSEAYEQLVGLDLTRFRQGPLHYDRARGRWRSELDEAAGPAV</sequence>
<evidence type="ECO:0000313" key="1">
    <source>
        <dbReference type="EMBL" id="GAA2082210.1"/>
    </source>
</evidence>
<reference evidence="1 2" key="1">
    <citation type="journal article" date="2019" name="Int. J. Syst. Evol. Microbiol.">
        <title>The Global Catalogue of Microorganisms (GCM) 10K type strain sequencing project: providing services to taxonomists for standard genome sequencing and annotation.</title>
        <authorList>
            <consortium name="The Broad Institute Genomics Platform"/>
            <consortium name="The Broad Institute Genome Sequencing Center for Infectious Disease"/>
            <person name="Wu L."/>
            <person name="Ma J."/>
        </authorList>
    </citation>
    <scope>NUCLEOTIDE SEQUENCE [LARGE SCALE GENOMIC DNA]</scope>
    <source>
        <strain evidence="1 2">JCM 15478</strain>
    </source>
</reference>
<dbReference type="RefSeq" id="WP_344530376.1">
    <property type="nucleotide sequence ID" value="NZ_BAAAPE010000011.1"/>
</dbReference>
<evidence type="ECO:0000313" key="2">
    <source>
        <dbReference type="Proteomes" id="UP001500016"/>
    </source>
</evidence>
<comment type="caution">
    <text evidence="1">The sequence shown here is derived from an EMBL/GenBank/DDBJ whole genome shotgun (WGS) entry which is preliminary data.</text>
</comment>
<proteinExistence type="predicted"/>
<gene>
    <name evidence="1" type="ORF">GCM10009801_41780</name>
</gene>
<accession>A0ABN2W2Q2</accession>
<dbReference type="Proteomes" id="UP001500016">
    <property type="component" value="Unassembled WGS sequence"/>
</dbReference>
<dbReference type="EMBL" id="BAAAPE010000011">
    <property type="protein sequence ID" value="GAA2082210.1"/>
    <property type="molecule type" value="Genomic_DNA"/>
</dbReference>
<protein>
    <submittedName>
        <fullName evidence="1">Uncharacterized protein</fullName>
    </submittedName>
</protein>
<name>A0ABN2W2Q2_9ACTN</name>
<keyword evidence="2" id="KW-1185">Reference proteome</keyword>